<protein>
    <submittedName>
        <fullName evidence="1">Uncharacterized protein</fullName>
    </submittedName>
</protein>
<proteinExistence type="predicted"/>
<dbReference type="Proteomes" id="UP001378592">
    <property type="component" value="Unassembled WGS sequence"/>
</dbReference>
<evidence type="ECO:0000313" key="2">
    <source>
        <dbReference type="Proteomes" id="UP001378592"/>
    </source>
</evidence>
<dbReference type="AlphaFoldDB" id="A0AAN9VPG8"/>
<dbReference type="InterPro" id="IPR027844">
    <property type="entry name" value="INTS15"/>
</dbReference>
<sequence length="363" mass="40042">MSISSSDLKHALRKTDFPFCAREALTRIEQIYAPNAMGRPPSNKQIDLAAEVMAEFVFCEADRRGSRKRRLSCIQELQLLEVLCDYFTYSGASNEPARNAVFMALFPASNAERCRLLAKLVSMAISTKNTPVLNATGVWMQHLGSATQGSLELAQGLVKDYFVLVPRAGSGLQDLPQLAPYFTSSLLTAVAEIYTGEGPTSAPPQPLLEVVTQWVADLPTLCIAALPAEPLHRTSPTTPYAGLFRWCILAPLHFHPAPAVLLYSRLHLALLESLLECRQLQPGRLEGSVMPQQLMMTARSMIRSNGSAEAMQDAIDRFAQALQLILDSRLLAQSGQLDLFQLLDTLPRNRLMALVLRKHRGQS</sequence>
<dbReference type="Pfam" id="PF14964">
    <property type="entry name" value="INTS15"/>
    <property type="match status" value="1"/>
</dbReference>
<comment type="caution">
    <text evidence="1">The sequence shown here is derived from an EMBL/GenBank/DDBJ whole genome shotgun (WGS) entry which is preliminary data.</text>
</comment>
<dbReference type="PANTHER" id="PTHR14540:SF2">
    <property type="entry name" value="INTEGRATOR COMPLEX SUBUNIT 15"/>
    <property type="match status" value="1"/>
</dbReference>
<name>A0AAN9VPG8_9ORTH</name>
<dbReference type="EMBL" id="JAZDUA010000085">
    <property type="protein sequence ID" value="KAK7868870.1"/>
    <property type="molecule type" value="Genomic_DNA"/>
</dbReference>
<accession>A0AAN9VPG8</accession>
<gene>
    <name evidence="1" type="ORF">R5R35_014194</name>
</gene>
<keyword evidence="2" id="KW-1185">Reference proteome</keyword>
<reference evidence="1 2" key="1">
    <citation type="submission" date="2024-03" db="EMBL/GenBank/DDBJ databases">
        <title>The genome assembly and annotation of the cricket Gryllus longicercus Weissman &amp; Gray.</title>
        <authorList>
            <person name="Szrajer S."/>
            <person name="Gray D."/>
            <person name="Ylla G."/>
        </authorList>
    </citation>
    <scope>NUCLEOTIDE SEQUENCE [LARGE SCALE GENOMIC DNA]</scope>
    <source>
        <strain evidence="1">DAG 2021-001</strain>
        <tissue evidence="1">Whole body minus gut</tissue>
    </source>
</reference>
<dbReference type="PANTHER" id="PTHR14540">
    <property type="entry name" value="INTEGRATOR COMPLEX SUBUNIT 15"/>
    <property type="match status" value="1"/>
</dbReference>
<evidence type="ECO:0000313" key="1">
    <source>
        <dbReference type="EMBL" id="KAK7868870.1"/>
    </source>
</evidence>
<organism evidence="1 2">
    <name type="scientific">Gryllus longicercus</name>
    <dbReference type="NCBI Taxonomy" id="2509291"/>
    <lineage>
        <taxon>Eukaryota</taxon>
        <taxon>Metazoa</taxon>
        <taxon>Ecdysozoa</taxon>
        <taxon>Arthropoda</taxon>
        <taxon>Hexapoda</taxon>
        <taxon>Insecta</taxon>
        <taxon>Pterygota</taxon>
        <taxon>Neoptera</taxon>
        <taxon>Polyneoptera</taxon>
        <taxon>Orthoptera</taxon>
        <taxon>Ensifera</taxon>
        <taxon>Gryllidea</taxon>
        <taxon>Grylloidea</taxon>
        <taxon>Gryllidae</taxon>
        <taxon>Gryllinae</taxon>
        <taxon>Gryllus</taxon>
    </lineage>
</organism>